<dbReference type="EMBL" id="FOOT01000003">
    <property type="protein sequence ID" value="SFG70364.1"/>
    <property type="molecule type" value="Genomic_DNA"/>
</dbReference>
<evidence type="ECO:0000313" key="2">
    <source>
        <dbReference type="EMBL" id="SFG70364.1"/>
    </source>
</evidence>
<dbReference type="Proteomes" id="UP000198724">
    <property type="component" value="Unassembled WGS sequence"/>
</dbReference>
<dbReference type="AlphaFoldDB" id="A0A1I2TZW5"/>
<dbReference type="OrthoDB" id="6121546at2"/>
<gene>
    <name evidence="2" type="ORF">SAMN05421739_103343</name>
</gene>
<accession>A0A1I2TZW5</accession>
<dbReference type="Pfam" id="PF14355">
    <property type="entry name" value="Abi_C"/>
    <property type="match status" value="1"/>
</dbReference>
<proteinExistence type="predicted"/>
<evidence type="ECO:0000313" key="3">
    <source>
        <dbReference type="Proteomes" id="UP000198724"/>
    </source>
</evidence>
<organism evidence="2 3">
    <name type="scientific">Pontibacter chinhatensis</name>
    <dbReference type="NCBI Taxonomy" id="1436961"/>
    <lineage>
        <taxon>Bacteria</taxon>
        <taxon>Pseudomonadati</taxon>
        <taxon>Bacteroidota</taxon>
        <taxon>Cytophagia</taxon>
        <taxon>Cytophagales</taxon>
        <taxon>Hymenobacteraceae</taxon>
        <taxon>Pontibacter</taxon>
    </lineage>
</organism>
<name>A0A1I2TZW5_9BACT</name>
<evidence type="ECO:0000259" key="1">
    <source>
        <dbReference type="Pfam" id="PF14355"/>
    </source>
</evidence>
<sequence>MNLRMLLTRFATGEDKKEDGEDYKNLRNEFVANSFTKALLPEFVVSCRVLSDFWPYIKRRFGTYAERRDYIREEFEPLLAYLEGDRVYLHDSVIGNSVEKFDCDTVHHLWSKALDRRETDPDGAITAARSLIESVCKQILRERDIEYDDSFDLPKLFKTTARCLNLAPQLHNESILKQILSGVQTTIHGFASLRNELSDAHGQPKGGYKVGKRHSELAVNLAGSVASFLIQTHQETLLKSPIN</sequence>
<reference evidence="3" key="1">
    <citation type="submission" date="2016-10" db="EMBL/GenBank/DDBJ databases">
        <authorList>
            <person name="Varghese N."/>
            <person name="Submissions S."/>
        </authorList>
    </citation>
    <scope>NUCLEOTIDE SEQUENCE [LARGE SCALE GENOMIC DNA]</scope>
    <source>
        <strain evidence="3">LP51</strain>
    </source>
</reference>
<keyword evidence="3" id="KW-1185">Reference proteome</keyword>
<feature type="domain" description="Abortive infection protein-like C-terminal" evidence="1">
    <location>
        <begin position="154"/>
        <end position="230"/>
    </location>
</feature>
<dbReference type="InterPro" id="IPR026001">
    <property type="entry name" value="Abi-like_C"/>
</dbReference>
<protein>
    <submittedName>
        <fullName evidence="2">Abortive infection C-terminus</fullName>
    </submittedName>
</protein>